<dbReference type="SUPFAM" id="SSF46785">
    <property type="entry name" value="Winged helix' DNA-binding domain"/>
    <property type="match status" value="1"/>
</dbReference>
<evidence type="ECO:0000256" key="2">
    <source>
        <dbReference type="ARBA" id="ARBA00023125"/>
    </source>
</evidence>
<organism evidence="5 6">
    <name type="scientific">Caldanaerovirga acetigignens</name>
    <dbReference type="NCBI Taxonomy" id="447595"/>
    <lineage>
        <taxon>Bacteria</taxon>
        <taxon>Bacillati</taxon>
        <taxon>Bacillota</taxon>
        <taxon>Clostridia</taxon>
        <taxon>Thermosediminibacterales</taxon>
        <taxon>Thermosediminibacteraceae</taxon>
        <taxon>Caldanaerovirga</taxon>
    </lineage>
</organism>
<dbReference type="SMART" id="SM00895">
    <property type="entry name" value="FCD"/>
    <property type="match status" value="1"/>
</dbReference>
<evidence type="ECO:0000313" key="5">
    <source>
        <dbReference type="EMBL" id="SHM16747.1"/>
    </source>
</evidence>
<keyword evidence="1" id="KW-0805">Transcription regulation</keyword>
<dbReference type="InterPro" id="IPR036388">
    <property type="entry name" value="WH-like_DNA-bd_sf"/>
</dbReference>
<dbReference type="Gene3D" id="1.20.120.530">
    <property type="entry name" value="GntR ligand-binding domain-like"/>
    <property type="match status" value="1"/>
</dbReference>
<dbReference type="Proteomes" id="UP000184375">
    <property type="component" value="Unassembled WGS sequence"/>
</dbReference>
<dbReference type="EMBL" id="FRCR01000002">
    <property type="protein sequence ID" value="SHM16747.1"/>
    <property type="molecule type" value="Genomic_DNA"/>
</dbReference>
<keyword evidence="2 5" id="KW-0238">DNA-binding</keyword>
<dbReference type="OrthoDB" id="9781630at2"/>
<dbReference type="RefSeq" id="WP_073253804.1">
    <property type="nucleotide sequence ID" value="NZ_FRCR01000002.1"/>
</dbReference>
<dbReference type="PANTHER" id="PTHR43537">
    <property type="entry name" value="TRANSCRIPTIONAL REGULATOR, GNTR FAMILY"/>
    <property type="match status" value="1"/>
</dbReference>
<dbReference type="PROSITE" id="PS50949">
    <property type="entry name" value="HTH_GNTR"/>
    <property type="match status" value="1"/>
</dbReference>
<protein>
    <submittedName>
        <fullName evidence="5">DNA-binding transcriptional regulator, GntR family</fullName>
    </submittedName>
</protein>
<dbReference type="PRINTS" id="PR00035">
    <property type="entry name" value="HTHGNTR"/>
</dbReference>
<dbReference type="GO" id="GO:0003677">
    <property type="term" value="F:DNA binding"/>
    <property type="evidence" value="ECO:0007669"/>
    <property type="project" value="UniProtKB-KW"/>
</dbReference>
<dbReference type="InterPro" id="IPR008920">
    <property type="entry name" value="TF_FadR/GntR_C"/>
</dbReference>
<keyword evidence="3" id="KW-0804">Transcription</keyword>
<dbReference type="SMART" id="SM00345">
    <property type="entry name" value="HTH_GNTR"/>
    <property type="match status" value="1"/>
</dbReference>
<dbReference type="Pfam" id="PF00392">
    <property type="entry name" value="GntR"/>
    <property type="match status" value="1"/>
</dbReference>
<dbReference type="CDD" id="cd07377">
    <property type="entry name" value="WHTH_GntR"/>
    <property type="match status" value="1"/>
</dbReference>
<dbReference type="Pfam" id="PF07729">
    <property type="entry name" value="FCD"/>
    <property type="match status" value="1"/>
</dbReference>
<proteinExistence type="predicted"/>
<evidence type="ECO:0000256" key="1">
    <source>
        <dbReference type="ARBA" id="ARBA00023015"/>
    </source>
</evidence>
<name>A0A1M7GLG4_9FIRM</name>
<evidence type="ECO:0000256" key="3">
    <source>
        <dbReference type="ARBA" id="ARBA00023163"/>
    </source>
</evidence>
<dbReference type="InterPro" id="IPR011711">
    <property type="entry name" value="GntR_C"/>
</dbReference>
<dbReference type="GO" id="GO:0003700">
    <property type="term" value="F:DNA-binding transcription factor activity"/>
    <property type="evidence" value="ECO:0007669"/>
    <property type="project" value="InterPro"/>
</dbReference>
<feature type="domain" description="HTH gntR-type" evidence="4">
    <location>
        <begin position="10"/>
        <end position="77"/>
    </location>
</feature>
<sequence>MLTPTLESGASLRNKIYQYLKNAILNGVYKPGESLIEMKIAKELGVSRTPVREAIRQLELEGLVSSIPNKGVIVEGVTEQDVEDIYTIRKMIEGLAARWAAEKITPEQLKELKDVVDLMEFYTKRGEIDKVSELDTRFHDIIFKACKSRPLESVLTNFHHFIQRARLVSIKSGGRAPVSLEEHKEIYTALEARDPEAAEKAMIKHVEKARRNLHPYLEGHKLYQPNLENPC</sequence>
<dbReference type="SUPFAM" id="SSF48008">
    <property type="entry name" value="GntR ligand-binding domain-like"/>
    <property type="match status" value="1"/>
</dbReference>
<dbReference type="PANTHER" id="PTHR43537:SF24">
    <property type="entry name" value="GLUCONATE OPERON TRANSCRIPTIONAL REPRESSOR"/>
    <property type="match status" value="1"/>
</dbReference>
<dbReference type="Gene3D" id="1.10.10.10">
    <property type="entry name" value="Winged helix-like DNA-binding domain superfamily/Winged helix DNA-binding domain"/>
    <property type="match status" value="1"/>
</dbReference>
<dbReference type="STRING" id="447595.SAMN05660826_00369"/>
<dbReference type="InterPro" id="IPR036390">
    <property type="entry name" value="WH_DNA-bd_sf"/>
</dbReference>
<dbReference type="AlphaFoldDB" id="A0A1M7GLG4"/>
<evidence type="ECO:0000313" key="6">
    <source>
        <dbReference type="Proteomes" id="UP000184375"/>
    </source>
</evidence>
<reference evidence="6" key="1">
    <citation type="submission" date="2016-11" db="EMBL/GenBank/DDBJ databases">
        <authorList>
            <person name="Varghese N."/>
            <person name="Submissions S."/>
        </authorList>
    </citation>
    <scope>NUCLEOTIDE SEQUENCE [LARGE SCALE GENOMIC DNA]</scope>
    <source>
        <strain evidence="6">DSM 18802</strain>
    </source>
</reference>
<dbReference type="InterPro" id="IPR000524">
    <property type="entry name" value="Tscrpt_reg_HTH_GntR"/>
</dbReference>
<keyword evidence="6" id="KW-1185">Reference proteome</keyword>
<evidence type="ECO:0000259" key="4">
    <source>
        <dbReference type="PROSITE" id="PS50949"/>
    </source>
</evidence>
<accession>A0A1M7GLG4</accession>
<gene>
    <name evidence="5" type="ORF">SAMN05660826_00369</name>
</gene>